<protein>
    <submittedName>
        <fullName evidence="1">Uncharacterized protein</fullName>
    </submittedName>
</protein>
<dbReference type="EMBL" id="AP018694">
    <property type="protein sequence ID" value="BBE16627.1"/>
    <property type="molecule type" value="Genomic_DNA"/>
</dbReference>
<gene>
    <name evidence="1" type="ORF">AQPE_0767</name>
</gene>
<evidence type="ECO:0000313" key="2">
    <source>
        <dbReference type="Proteomes" id="UP001193389"/>
    </source>
</evidence>
<proteinExistence type="predicted"/>
<dbReference type="AlphaFoldDB" id="A0A5K7S547"/>
<name>A0A5K7S547_9BACT</name>
<dbReference type="Proteomes" id="UP001193389">
    <property type="component" value="Chromosome"/>
</dbReference>
<sequence>MRFMGAGIFSGILLNDNMETPAVVTADTLIKLRRDNG</sequence>
<dbReference type="KEGG" id="anf:AQPE_0767"/>
<evidence type="ECO:0000313" key="1">
    <source>
        <dbReference type="EMBL" id="BBE16627.1"/>
    </source>
</evidence>
<keyword evidence="2" id="KW-1185">Reference proteome</keyword>
<reference evidence="1" key="1">
    <citation type="journal article" date="2020" name="Int. J. Syst. Evol. Microbiol.">
        <title>Aquipluma nitroreducens gen. nov. sp. nov., a novel facultatively anaerobic bacterium isolated from a freshwater lake.</title>
        <authorList>
            <person name="Watanabe M."/>
            <person name="Kojima H."/>
            <person name="Fukui M."/>
        </authorList>
    </citation>
    <scope>NUCLEOTIDE SEQUENCE</scope>
    <source>
        <strain evidence="1">MeG22</strain>
    </source>
</reference>
<organism evidence="1 2">
    <name type="scientific">Aquipluma nitroreducens</name>
    <dbReference type="NCBI Taxonomy" id="2010828"/>
    <lineage>
        <taxon>Bacteria</taxon>
        <taxon>Pseudomonadati</taxon>
        <taxon>Bacteroidota</taxon>
        <taxon>Bacteroidia</taxon>
        <taxon>Marinilabiliales</taxon>
        <taxon>Prolixibacteraceae</taxon>
        <taxon>Aquipluma</taxon>
    </lineage>
</organism>
<accession>A0A5K7S547</accession>